<evidence type="ECO:0000313" key="7">
    <source>
        <dbReference type="Proteomes" id="UP000823858"/>
    </source>
</evidence>
<evidence type="ECO:0000256" key="1">
    <source>
        <dbReference type="ARBA" id="ARBA00004141"/>
    </source>
</evidence>
<accession>A0A9D2TP31</accession>
<gene>
    <name evidence="6" type="ORF">H9751_07905</name>
</gene>
<dbReference type="AlphaFoldDB" id="A0A9D2TP31"/>
<feature type="transmembrane region" description="Helical" evidence="5">
    <location>
        <begin position="36"/>
        <end position="54"/>
    </location>
</feature>
<name>A0A9D2TP31_9CORY</name>
<protein>
    <submittedName>
        <fullName evidence="6">Uncharacterized protein</fullName>
    </submittedName>
</protein>
<evidence type="ECO:0000256" key="4">
    <source>
        <dbReference type="ARBA" id="ARBA00023136"/>
    </source>
</evidence>
<dbReference type="GO" id="GO:0055085">
    <property type="term" value="P:transmembrane transport"/>
    <property type="evidence" value="ECO:0007669"/>
    <property type="project" value="InterPro"/>
</dbReference>
<dbReference type="Pfam" id="PF03595">
    <property type="entry name" value="SLAC1"/>
    <property type="match status" value="1"/>
</dbReference>
<reference evidence="6" key="1">
    <citation type="journal article" date="2021" name="PeerJ">
        <title>Extensive microbial diversity within the chicken gut microbiome revealed by metagenomics and culture.</title>
        <authorList>
            <person name="Gilroy R."/>
            <person name="Ravi A."/>
            <person name="Getino M."/>
            <person name="Pursley I."/>
            <person name="Horton D.L."/>
            <person name="Alikhan N.F."/>
            <person name="Baker D."/>
            <person name="Gharbi K."/>
            <person name="Hall N."/>
            <person name="Watson M."/>
            <person name="Adriaenssens E.M."/>
            <person name="Foster-Nyarko E."/>
            <person name="Jarju S."/>
            <person name="Secka A."/>
            <person name="Antonio M."/>
            <person name="Oren A."/>
            <person name="Chaudhuri R.R."/>
            <person name="La Ragione R."/>
            <person name="Hildebrand F."/>
            <person name="Pallen M.J."/>
        </authorList>
    </citation>
    <scope>NUCLEOTIDE SEQUENCE</scope>
    <source>
        <strain evidence="6">ChiHjej13B12-4958</strain>
    </source>
</reference>
<sequence>MDTTTELPPPGPAWAGALMGTSITASMTGTHVGTPAGGVVTVLAGIILLVLVTGGRSWLATDLPPWSMVTMGVLALGSAADSTLGLVGVHKVTWVVGTVASVVVFTPQAARLVRGTLPRTFPATLPLVTPMVAATNAAQLGHPLPGVLCFAASLVTGVPAFLLIYLTAGRRPEPPAAATTWIPLGIVGQSSTAALLLTDGTTLTDAGRTYAVVMLAVGVPAALWGLWNHWGTLLRTSPAVSAATYSPAWWSATFPVGTCSLGTHQLSVSTGAAWLDGVSVALLVLLVLHVTLATAGLVGALCQRYVTSTGEWSLQRRS</sequence>
<feature type="transmembrane region" description="Helical" evidence="5">
    <location>
        <begin position="280"/>
        <end position="302"/>
    </location>
</feature>
<dbReference type="GO" id="GO:0016020">
    <property type="term" value="C:membrane"/>
    <property type="evidence" value="ECO:0007669"/>
    <property type="project" value="UniProtKB-SubCell"/>
</dbReference>
<dbReference type="EMBL" id="DWVP01000019">
    <property type="protein sequence ID" value="HJC85452.1"/>
    <property type="molecule type" value="Genomic_DNA"/>
</dbReference>
<evidence type="ECO:0000313" key="6">
    <source>
        <dbReference type="EMBL" id="HJC85452.1"/>
    </source>
</evidence>
<feature type="transmembrane region" description="Helical" evidence="5">
    <location>
        <begin position="209"/>
        <end position="227"/>
    </location>
</feature>
<dbReference type="Proteomes" id="UP000823858">
    <property type="component" value="Unassembled WGS sequence"/>
</dbReference>
<organism evidence="6 7">
    <name type="scientific">Candidatus Corynebacterium faecigallinarum</name>
    <dbReference type="NCBI Taxonomy" id="2838528"/>
    <lineage>
        <taxon>Bacteria</taxon>
        <taxon>Bacillati</taxon>
        <taxon>Actinomycetota</taxon>
        <taxon>Actinomycetes</taxon>
        <taxon>Mycobacteriales</taxon>
        <taxon>Corynebacteriaceae</taxon>
        <taxon>Corynebacterium</taxon>
    </lineage>
</organism>
<dbReference type="Gene3D" id="1.50.10.150">
    <property type="entry name" value="Voltage-dependent anion channel"/>
    <property type="match status" value="1"/>
</dbReference>
<dbReference type="InterPro" id="IPR004695">
    <property type="entry name" value="SLAC1/Mae1/Ssu1/TehA"/>
</dbReference>
<evidence type="ECO:0000256" key="2">
    <source>
        <dbReference type="ARBA" id="ARBA00022692"/>
    </source>
</evidence>
<feature type="transmembrane region" description="Helical" evidence="5">
    <location>
        <begin position="180"/>
        <end position="197"/>
    </location>
</feature>
<comment type="subcellular location">
    <subcellularLocation>
        <location evidence="1">Membrane</location>
        <topology evidence="1">Multi-pass membrane protein</topology>
    </subcellularLocation>
</comment>
<feature type="transmembrane region" description="Helical" evidence="5">
    <location>
        <begin position="92"/>
        <end position="110"/>
    </location>
</feature>
<dbReference type="InterPro" id="IPR038665">
    <property type="entry name" value="Voltage-dep_anion_channel_sf"/>
</dbReference>
<feature type="transmembrane region" description="Helical" evidence="5">
    <location>
        <begin position="147"/>
        <end position="168"/>
    </location>
</feature>
<evidence type="ECO:0000256" key="3">
    <source>
        <dbReference type="ARBA" id="ARBA00022989"/>
    </source>
</evidence>
<keyword evidence="2 5" id="KW-0812">Transmembrane</keyword>
<proteinExistence type="predicted"/>
<evidence type="ECO:0000256" key="5">
    <source>
        <dbReference type="SAM" id="Phobius"/>
    </source>
</evidence>
<keyword evidence="3 5" id="KW-1133">Transmembrane helix</keyword>
<reference evidence="6" key="2">
    <citation type="submission" date="2021-04" db="EMBL/GenBank/DDBJ databases">
        <authorList>
            <person name="Gilroy R."/>
        </authorList>
    </citation>
    <scope>NUCLEOTIDE SEQUENCE</scope>
    <source>
        <strain evidence="6">ChiHjej13B12-4958</strain>
    </source>
</reference>
<comment type="caution">
    <text evidence="6">The sequence shown here is derived from an EMBL/GenBank/DDBJ whole genome shotgun (WGS) entry which is preliminary data.</text>
</comment>
<keyword evidence="4 5" id="KW-0472">Membrane</keyword>